<name>A0A822ZFE0_NELNU</name>
<reference evidence="1 2" key="1">
    <citation type="journal article" date="2020" name="Mol. Biol. Evol.">
        <title>Distinct Expression and Methylation Patterns for Genes with Different Fates following a Single Whole-Genome Duplication in Flowering Plants.</title>
        <authorList>
            <person name="Shi T."/>
            <person name="Rahmani R.S."/>
            <person name="Gugger P.F."/>
            <person name="Wang M."/>
            <person name="Li H."/>
            <person name="Zhang Y."/>
            <person name="Li Z."/>
            <person name="Wang Q."/>
            <person name="Van de Peer Y."/>
            <person name="Marchal K."/>
            <person name="Chen J."/>
        </authorList>
    </citation>
    <scope>NUCLEOTIDE SEQUENCE [LARGE SCALE GENOMIC DNA]</scope>
    <source>
        <tissue evidence="1">Leaf</tissue>
    </source>
</reference>
<evidence type="ECO:0000313" key="1">
    <source>
        <dbReference type="EMBL" id="DAD40328.1"/>
    </source>
</evidence>
<dbReference type="Proteomes" id="UP000607653">
    <property type="component" value="Unassembled WGS sequence"/>
</dbReference>
<dbReference type="AlphaFoldDB" id="A0A822ZFE0"/>
<keyword evidence="2" id="KW-1185">Reference proteome</keyword>
<sequence>MVIQLEDSQVQIIAEYGSQPLHKINTVQELPREGGYRHCVHTVPVSMLPRGLTWKRLSTISQHKLKVNLKV</sequence>
<accession>A0A822ZFE0</accession>
<protein>
    <submittedName>
        <fullName evidence="1">Uncharacterized protein</fullName>
    </submittedName>
</protein>
<dbReference type="EMBL" id="DUZY01000005">
    <property type="protein sequence ID" value="DAD40328.1"/>
    <property type="molecule type" value="Genomic_DNA"/>
</dbReference>
<proteinExistence type="predicted"/>
<organism evidence="1 2">
    <name type="scientific">Nelumbo nucifera</name>
    <name type="common">Sacred lotus</name>
    <dbReference type="NCBI Taxonomy" id="4432"/>
    <lineage>
        <taxon>Eukaryota</taxon>
        <taxon>Viridiplantae</taxon>
        <taxon>Streptophyta</taxon>
        <taxon>Embryophyta</taxon>
        <taxon>Tracheophyta</taxon>
        <taxon>Spermatophyta</taxon>
        <taxon>Magnoliopsida</taxon>
        <taxon>Proteales</taxon>
        <taxon>Nelumbonaceae</taxon>
        <taxon>Nelumbo</taxon>
    </lineage>
</organism>
<comment type="caution">
    <text evidence="1">The sequence shown here is derived from an EMBL/GenBank/DDBJ whole genome shotgun (WGS) entry which is preliminary data.</text>
</comment>
<evidence type="ECO:0000313" key="2">
    <source>
        <dbReference type="Proteomes" id="UP000607653"/>
    </source>
</evidence>
<gene>
    <name evidence="1" type="ORF">HUJ06_014651</name>
</gene>